<dbReference type="Proteomes" id="UP000051311">
    <property type="component" value="Unassembled WGS sequence"/>
</dbReference>
<name>A0A0R1NMH2_9LACO</name>
<dbReference type="STRING" id="1423748.FC37_GL001159"/>
<dbReference type="Gene3D" id="1.10.287.860">
    <property type="entry name" value="Nucleotidyltransferase"/>
    <property type="match status" value="1"/>
</dbReference>
<dbReference type="EMBL" id="AZEL01000044">
    <property type="protein sequence ID" value="KRL21671.1"/>
    <property type="molecule type" value="Genomic_DNA"/>
</dbReference>
<evidence type="ECO:0000259" key="2">
    <source>
        <dbReference type="SMART" id="SM00954"/>
    </source>
</evidence>
<dbReference type="Pfam" id="PF04607">
    <property type="entry name" value="RelA_SpoT"/>
    <property type="match status" value="1"/>
</dbReference>
<dbReference type="UniPathway" id="UPA00908">
    <property type="reaction ID" value="UER00884"/>
</dbReference>
<comment type="caution">
    <text evidence="3">The sequence shown here is derived from an EMBL/GenBank/DDBJ whole genome shotgun (WGS) entry which is preliminary data.</text>
</comment>
<dbReference type="SMART" id="SM00954">
    <property type="entry name" value="RelA_SpoT"/>
    <property type="match status" value="1"/>
</dbReference>
<dbReference type="PANTHER" id="PTHR47837">
    <property type="entry name" value="GTP PYROPHOSPHOKINASE YJBM"/>
    <property type="match status" value="1"/>
</dbReference>
<dbReference type="InterPro" id="IPR007685">
    <property type="entry name" value="RelA_SpoT"/>
</dbReference>
<dbReference type="Gene3D" id="3.30.460.10">
    <property type="entry name" value="Beta Polymerase, domain 2"/>
    <property type="match status" value="1"/>
</dbReference>
<organism evidence="3 4">
    <name type="scientific">Lactobacillus gallinarum DSM 10532 = JCM 2011</name>
    <dbReference type="NCBI Taxonomy" id="1423748"/>
    <lineage>
        <taxon>Bacteria</taxon>
        <taxon>Bacillati</taxon>
        <taxon>Bacillota</taxon>
        <taxon>Bacilli</taxon>
        <taxon>Lactobacillales</taxon>
        <taxon>Lactobacillaceae</taxon>
        <taxon>Lactobacillus</taxon>
    </lineage>
</organism>
<dbReference type="SUPFAM" id="SSF81301">
    <property type="entry name" value="Nucleotidyltransferase"/>
    <property type="match status" value="1"/>
</dbReference>
<proteinExistence type="predicted"/>
<dbReference type="eggNOG" id="COG2357">
    <property type="taxonomic scope" value="Bacteria"/>
</dbReference>
<keyword evidence="3" id="KW-0808">Transferase</keyword>
<dbReference type="InterPro" id="IPR052366">
    <property type="entry name" value="GTP_Pyrophosphokinase"/>
</dbReference>
<protein>
    <submittedName>
        <fullName evidence="3">GTP pyrophosphokinase</fullName>
    </submittedName>
</protein>
<dbReference type="GO" id="GO:0016301">
    <property type="term" value="F:kinase activity"/>
    <property type="evidence" value="ECO:0007669"/>
    <property type="project" value="UniProtKB-KW"/>
</dbReference>
<dbReference type="AlphaFoldDB" id="A0A0R1NMH2"/>
<dbReference type="GO" id="GO:0015970">
    <property type="term" value="P:guanosine tetraphosphate biosynthetic process"/>
    <property type="evidence" value="ECO:0007669"/>
    <property type="project" value="UniProtKB-UniPathway"/>
</dbReference>
<dbReference type="InterPro" id="IPR043519">
    <property type="entry name" value="NT_sf"/>
</dbReference>
<dbReference type="PATRIC" id="fig|1423748.3.peg.1218"/>
<accession>A0A0R1NMH2</accession>
<evidence type="ECO:0000313" key="3">
    <source>
        <dbReference type="EMBL" id="KRL21671.1"/>
    </source>
</evidence>
<dbReference type="CDD" id="cd05399">
    <property type="entry name" value="NT_Rel-Spo_like"/>
    <property type="match status" value="1"/>
</dbReference>
<comment type="pathway">
    <text evidence="1">Purine metabolism; ppGpp biosynthesis; ppGpp from GTP: step 1/2.</text>
</comment>
<dbReference type="PANTHER" id="PTHR47837:SF2">
    <property type="entry name" value="GTP PYROPHOSPHOKINASE YWAC"/>
    <property type="match status" value="1"/>
</dbReference>
<evidence type="ECO:0000313" key="4">
    <source>
        <dbReference type="Proteomes" id="UP000051311"/>
    </source>
</evidence>
<feature type="domain" description="RelA/SpoT" evidence="2">
    <location>
        <begin position="44"/>
        <end position="171"/>
    </location>
</feature>
<evidence type="ECO:0000256" key="1">
    <source>
        <dbReference type="ARBA" id="ARBA00004976"/>
    </source>
</evidence>
<sequence>MLNIYGEYTPALDKLLKQMTEQFTTLNQNYEKKYHERLYEHLRGRVKSEKSMEDKCQRKGLPLTPNSALRENRDSVGLRIVCNFVDDIYTCIAAIKKWDNVSVVKEKDYITNAKPNGYRSYHMILDVMVPEQDVDGNIPGHYFVEVQLRTIAMDTWASLEHEMKYKHQIKNPEMIGKELKRVADELASCDISMQTIRQLIREGD</sequence>
<reference evidence="3 4" key="1">
    <citation type="journal article" date="2015" name="Genome Announc.">
        <title>Expanding the biotechnology potential of lactobacilli through comparative genomics of 213 strains and associated genera.</title>
        <authorList>
            <person name="Sun Z."/>
            <person name="Harris H.M."/>
            <person name="McCann A."/>
            <person name="Guo C."/>
            <person name="Argimon S."/>
            <person name="Zhang W."/>
            <person name="Yang X."/>
            <person name="Jeffery I.B."/>
            <person name="Cooney J.C."/>
            <person name="Kagawa T.F."/>
            <person name="Liu W."/>
            <person name="Song Y."/>
            <person name="Salvetti E."/>
            <person name="Wrobel A."/>
            <person name="Rasinkangas P."/>
            <person name="Parkhill J."/>
            <person name="Rea M.C."/>
            <person name="O'Sullivan O."/>
            <person name="Ritari J."/>
            <person name="Douillard F.P."/>
            <person name="Paul Ross R."/>
            <person name="Yang R."/>
            <person name="Briner A.E."/>
            <person name="Felis G.E."/>
            <person name="de Vos W.M."/>
            <person name="Barrangou R."/>
            <person name="Klaenhammer T.R."/>
            <person name="Caufield P.W."/>
            <person name="Cui Y."/>
            <person name="Zhang H."/>
            <person name="O'Toole P.W."/>
        </authorList>
    </citation>
    <scope>NUCLEOTIDE SEQUENCE [LARGE SCALE GENOMIC DNA]</scope>
    <source>
        <strain evidence="3 4">DSM 10532</strain>
    </source>
</reference>
<dbReference type="OrthoDB" id="9789634at2"/>
<keyword evidence="3" id="KW-0418">Kinase</keyword>
<gene>
    <name evidence="3" type="ORF">FC37_GL001159</name>
</gene>